<dbReference type="InterPro" id="IPR048376">
    <property type="entry name" value="YqiJ_N"/>
</dbReference>
<reference evidence="5" key="1">
    <citation type="submission" date="2016-09" db="EMBL/GenBank/DDBJ databases">
        <authorList>
            <person name="Varghese N."/>
            <person name="Submissions S."/>
        </authorList>
    </citation>
    <scope>NUCLEOTIDE SEQUENCE [LARGE SCALE GENOMIC DNA]</scope>
    <source>
        <strain evidence="5">ANC 4466</strain>
    </source>
</reference>
<evidence type="ECO:0000313" key="4">
    <source>
        <dbReference type="EMBL" id="SNX44969.1"/>
    </source>
</evidence>
<feature type="transmembrane region" description="Helical" evidence="1">
    <location>
        <begin position="111"/>
        <end position="130"/>
    </location>
</feature>
<protein>
    <recommendedName>
        <fullName evidence="6">Membrane protein implicated in regulation of membrane protease activity</fullName>
    </recommendedName>
</protein>
<keyword evidence="1" id="KW-0472">Membrane</keyword>
<gene>
    <name evidence="4" type="ORF">SAMN05421731_104336</name>
</gene>
<keyword evidence="1" id="KW-1133">Transmembrane helix</keyword>
<dbReference type="AlphaFoldDB" id="A0A240E9T7"/>
<keyword evidence="1" id="KW-0812">Transmembrane</keyword>
<evidence type="ECO:0000256" key="1">
    <source>
        <dbReference type="SAM" id="Phobius"/>
    </source>
</evidence>
<feature type="domain" description="Inner membrane protein YqiJ OB-fold" evidence="2">
    <location>
        <begin position="150"/>
        <end position="212"/>
    </location>
</feature>
<organism evidence="4 5">
    <name type="scientific">Acinetobacter puyangensis</name>
    <dbReference type="NCBI Taxonomy" id="1096779"/>
    <lineage>
        <taxon>Bacteria</taxon>
        <taxon>Pseudomonadati</taxon>
        <taxon>Pseudomonadota</taxon>
        <taxon>Gammaproteobacteria</taxon>
        <taxon>Moraxellales</taxon>
        <taxon>Moraxellaceae</taxon>
        <taxon>Acinetobacter</taxon>
    </lineage>
</organism>
<evidence type="ECO:0008006" key="6">
    <source>
        <dbReference type="Google" id="ProtNLM"/>
    </source>
</evidence>
<evidence type="ECO:0000259" key="3">
    <source>
        <dbReference type="Pfam" id="PF21001"/>
    </source>
</evidence>
<keyword evidence="5" id="KW-1185">Reference proteome</keyword>
<dbReference type="RefSeq" id="WP_097079176.1">
    <property type="nucleotide sequence ID" value="NZ_BAABHT010000009.1"/>
</dbReference>
<evidence type="ECO:0000259" key="2">
    <source>
        <dbReference type="Pfam" id="PF07290"/>
    </source>
</evidence>
<sequence length="217" mass="24456">MWELITQPANLWFSVALTIMLMLGILEIINLFVGGISDWLDQLLPESLADHATPDVHLDATSTGAFVQFLTWLYIGRVPVLMWLVVFLASYGVAGLILQHIWLVIFNQYLAAWLAGIVVFFLVLPIVRYVSMGLYRILPKDFTTAIYSDELIGSVAQIVIGEARQGYPAQAKLKDQFGQTHYIMVEPDQDQVLKQGHDILLVSKHNTIFKAILKDQI</sequence>
<dbReference type="Pfam" id="PF21001">
    <property type="entry name" value="YqiJ_N"/>
    <property type="match status" value="1"/>
</dbReference>
<feature type="transmembrane region" description="Helical" evidence="1">
    <location>
        <begin position="12"/>
        <end position="36"/>
    </location>
</feature>
<evidence type="ECO:0000313" key="5">
    <source>
        <dbReference type="Proteomes" id="UP000219042"/>
    </source>
</evidence>
<proteinExistence type="predicted"/>
<dbReference type="Proteomes" id="UP000219042">
    <property type="component" value="Unassembled WGS sequence"/>
</dbReference>
<dbReference type="OrthoDB" id="7207054at2"/>
<accession>A0A240E9T7</accession>
<dbReference type="EMBL" id="OANT01000004">
    <property type="protein sequence ID" value="SNX44969.1"/>
    <property type="molecule type" value="Genomic_DNA"/>
</dbReference>
<dbReference type="Pfam" id="PF07290">
    <property type="entry name" value="YqiJ_OB"/>
    <property type="match status" value="1"/>
</dbReference>
<feature type="transmembrane region" description="Helical" evidence="1">
    <location>
        <begin position="82"/>
        <end position="105"/>
    </location>
</feature>
<dbReference type="InterPro" id="IPR010840">
    <property type="entry name" value="YqiJ_OB"/>
</dbReference>
<name>A0A240E9T7_9GAMM</name>
<feature type="domain" description="Inner membrane protein YqiJ N-terminal" evidence="3">
    <location>
        <begin position="10"/>
        <end position="128"/>
    </location>
</feature>